<evidence type="ECO:0000313" key="2">
    <source>
        <dbReference type="Proteomes" id="UP000252519"/>
    </source>
</evidence>
<proteinExistence type="predicted"/>
<keyword evidence="2" id="KW-1185">Reference proteome</keyword>
<reference evidence="1 2" key="1">
    <citation type="submission" date="2014-10" db="EMBL/GenBank/DDBJ databases">
        <title>Draft genome of the hookworm Ancylostoma caninum.</title>
        <authorList>
            <person name="Mitreva M."/>
        </authorList>
    </citation>
    <scope>NUCLEOTIDE SEQUENCE [LARGE SCALE GENOMIC DNA]</scope>
    <source>
        <strain evidence="1 2">Baltimore</strain>
    </source>
</reference>
<evidence type="ECO:0000313" key="1">
    <source>
        <dbReference type="EMBL" id="RCN47462.1"/>
    </source>
</evidence>
<sequence length="76" mass="8454">MGQQAKKTVEATASKTQRAEIELHGSEAEGECEFDAILSVVYIASNENQLAPVYVRVCKTIRPNRGRILISLIYFP</sequence>
<dbReference type="Proteomes" id="UP000252519">
    <property type="component" value="Unassembled WGS sequence"/>
</dbReference>
<accession>A0A368GSV1</accession>
<gene>
    <name evidence="1" type="ORF">ANCCAN_06493</name>
</gene>
<comment type="caution">
    <text evidence="1">The sequence shown here is derived from an EMBL/GenBank/DDBJ whole genome shotgun (WGS) entry which is preliminary data.</text>
</comment>
<name>A0A368GSV1_ANCCA</name>
<protein>
    <submittedName>
        <fullName evidence="1">Uncharacterized protein</fullName>
    </submittedName>
</protein>
<organism evidence="1 2">
    <name type="scientific">Ancylostoma caninum</name>
    <name type="common">Dog hookworm</name>
    <dbReference type="NCBI Taxonomy" id="29170"/>
    <lineage>
        <taxon>Eukaryota</taxon>
        <taxon>Metazoa</taxon>
        <taxon>Ecdysozoa</taxon>
        <taxon>Nematoda</taxon>
        <taxon>Chromadorea</taxon>
        <taxon>Rhabditida</taxon>
        <taxon>Rhabditina</taxon>
        <taxon>Rhabditomorpha</taxon>
        <taxon>Strongyloidea</taxon>
        <taxon>Ancylostomatidae</taxon>
        <taxon>Ancylostomatinae</taxon>
        <taxon>Ancylostoma</taxon>
    </lineage>
</organism>
<dbReference type="AlphaFoldDB" id="A0A368GSV1"/>
<dbReference type="EMBL" id="JOJR01000062">
    <property type="protein sequence ID" value="RCN47462.1"/>
    <property type="molecule type" value="Genomic_DNA"/>
</dbReference>